<proteinExistence type="predicted"/>
<feature type="transmembrane region" description="Helical" evidence="1">
    <location>
        <begin position="32"/>
        <end position="54"/>
    </location>
</feature>
<keyword evidence="1" id="KW-0472">Membrane</keyword>
<keyword evidence="1" id="KW-0812">Transmembrane</keyword>
<evidence type="ECO:0000313" key="2">
    <source>
        <dbReference type="EMBL" id="ANE45543.1"/>
    </source>
</evidence>
<reference evidence="2 3" key="1">
    <citation type="submission" date="2015-01" db="EMBL/GenBank/DDBJ databases">
        <title>Paenibacillus swuensis/DY6/whole genome sequencing.</title>
        <authorList>
            <person name="Kim M.K."/>
            <person name="Srinivasan S."/>
            <person name="Lee J.-J."/>
        </authorList>
    </citation>
    <scope>NUCLEOTIDE SEQUENCE [LARGE SCALE GENOMIC DNA]</scope>
    <source>
        <strain evidence="2 3">DY6</strain>
    </source>
</reference>
<protein>
    <submittedName>
        <fullName evidence="2">Uncharacterized protein</fullName>
    </submittedName>
</protein>
<accession>A0A172TFI2</accession>
<dbReference type="AlphaFoldDB" id="A0A172TFI2"/>
<keyword evidence="3" id="KW-1185">Reference proteome</keyword>
<evidence type="ECO:0000313" key="3">
    <source>
        <dbReference type="Proteomes" id="UP000076927"/>
    </source>
</evidence>
<dbReference type="STRING" id="1178515.SY83_03590"/>
<dbReference type="Proteomes" id="UP000076927">
    <property type="component" value="Chromosome"/>
</dbReference>
<keyword evidence="1" id="KW-1133">Transmembrane helix</keyword>
<dbReference type="EMBL" id="CP011388">
    <property type="protein sequence ID" value="ANE45543.1"/>
    <property type="molecule type" value="Genomic_DNA"/>
</dbReference>
<dbReference type="PATRIC" id="fig|1178515.4.peg.710"/>
<evidence type="ECO:0000256" key="1">
    <source>
        <dbReference type="SAM" id="Phobius"/>
    </source>
</evidence>
<name>A0A172TFI2_9BACL</name>
<sequence length="102" mass="12180">MSTKYMPPRNVHRKLHLFTFKSRLVMNHALRIMVLVILITLAVYILYIFIYTVYSDGGEDAIVMLDYFEKNLLEVVKQVIKRGERWMVLAKEQVNSWFRLRG</sequence>
<dbReference type="KEGG" id="pswu:SY83_03590"/>
<gene>
    <name evidence="2" type="ORF">SY83_03590</name>
</gene>
<organism evidence="2 3">
    <name type="scientific">Paenibacillus swuensis</name>
    <dbReference type="NCBI Taxonomy" id="1178515"/>
    <lineage>
        <taxon>Bacteria</taxon>
        <taxon>Bacillati</taxon>
        <taxon>Bacillota</taxon>
        <taxon>Bacilli</taxon>
        <taxon>Bacillales</taxon>
        <taxon>Paenibacillaceae</taxon>
        <taxon>Paenibacillus</taxon>
    </lineage>
</organism>